<dbReference type="AlphaFoldDB" id="A0A383ENY9"/>
<proteinExistence type="predicted"/>
<protein>
    <submittedName>
        <fullName evidence="1">Uncharacterized protein</fullName>
    </submittedName>
</protein>
<feature type="non-terminal residue" evidence="1">
    <location>
        <position position="130"/>
    </location>
</feature>
<reference evidence="1" key="1">
    <citation type="submission" date="2018-05" db="EMBL/GenBank/DDBJ databases">
        <authorList>
            <person name="Lanie J.A."/>
            <person name="Ng W.-L."/>
            <person name="Kazmierczak K.M."/>
            <person name="Andrzejewski T.M."/>
            <person name="Davidsen T.M."/>
            <person name="Wayne K.J."/>
            <person name="Tettelin H."/>
            <person name="Glass J.I."/>
            <person name="Rusch D."/>
            <person name="Podicherti R."/>
            <person name="Tsui H.-C.T."/>
            <person name="Winkler M.E."/>
        </authorList>
    </citation>
    <scope>NUCLEOTIDE SEQUENCE</scope>
</reference>
<evidence type="ECO:0000313" key="1">
    <source>
        <dbReference type="EMBL" id="SVE57808.1"/>
    </source>
</evidence>
<name>A0A383ENY9_9ZZZZ</name>
<organism evidence="1">
    <name type="scientific">marine metagenome</name>
    <dbReference type="NCBI Taxonomy" id="408172"/>
    <lineage>
        <taxon>unclassified sequences</taxon>
        <taxon>metagenomes</taxon>
        <taxon>ecological metagenomes</taxon>
    </lineage>
</organism>
<dbReference type="EMBL" id="UINC01227069">
    <property type="protein sequence ID" value="SVE57808.1"/>
    <property type="molecule type" value="Genomic_DNA"/>
</dbReference>
<accession>A0A383ENY9</accession>
<sequence>MWKDNKFDPSATLWEGAEQLKICKNCGPLPLENFSDDGKYEKLCINCEAERRSEKDYKYNHSERRKITDEIRWENQPWEKVHNNISGVFHLVPYDRPMWREHMESLFEPWMNWDNNGKGEGTWQIEHKIP</sequence>
<gene>
    <name evidence="1" type="ORF">METZ01_LOCUS510662</name>
</gene>